<keyword evidence="1" id="KW-0833">Ubl conjugation pathway</keyword>
<evidence type="ECO:0000313" key="3">
    <source>
        <dbReference type="EMBL" id="QSS59587.1"/>
    </source>
</evidence>
<evidence type="ECO:0000259" key="2">
    <source>
        <dbReference type="PROSITE" id="PS50127"/>
    </source>
</evidence>
<dbReference type="VEuPathDB" id="FungiDB:I7I51_09023"/>
<dbReference type="SUPFAM" id="SSF54495">
    <property type="entry name" value="UBC-like"/>
    <property type="match status" value="1"/>
</dbReference>
<dbReference type="InterPro" id="IPR016135">
    <property type="entry name" value="UBQ-conjugating_enzyme/RWD"/>
</dbReference>
<protein>
    <submittedName>
        <fullName evidence="3">Ubiquitin-conjugating enzyme</fullName>
    </submittedName>
</protein>
<organism evidence="3 4">
    <name type="scientific">Ajellomyces capsulatus</name>
    <name type="common">Darling's disease fungus</name>
    <name type="synonym">Histoplasma capsulatum</name>
    <dbReference type="NCBI Taxonomy" id="5037"/>
    <lineage>
        <taxon>Eukaryota</taxon>
        <taxon>Fungi</taxon>
        <taxon>Dikarya</taxon>
        <taxon>Ascomycota</taxon>
        <taxon>Pezizomycotina</taxon>
        <taxon>Eurotiomycetes</taxon>
        <taxon>Eurotiomycetidae</taxon>
        <taxon>Onygenales</taxon>
        <taxon>Ajellomycetaceae</taxon>
        <taxon>Histoplasma</taxon>
    </lineage>
</organism>
<dbReference type="SMART" id="SM00212">
    <property type="entry name" value="UBCc"/>
    <property type="match status" value="1"/>
</dbReference>
<name>A0A8A1M5X3_AJECA</name>
<evidence type="ECO:0000256" key="1">
    <source>
        <dbReference type="ARBA" id="ARBA00022786"/>
    </source>
</evidence>
<dbReference type="Proteomes" id="UP000663671">
    <property type="component" value="Chromosome 2"/>
</dbReference>
<feature type="domain" description="UBC core" evidence="2">
    <location>
        <begin position="1"/>
        <end position="154"/>
    </location>
</feature>
<dbReference type="PROSITE" id="PS50127">
    <property type="entry name" value="UBC_2"/>
    <property type="match status" value="1"/>
</dbReference>
<sequence length="162" mass="18336">MPKIYYMRRSENFKDFTYKYAGKYLMDCPTHLGHRVVGLPFRRAWSVACTMELPKRIVKETQRLMTEPVPGITAKPREDNLRHFDVTLEGPADSPYEENWSPALQIRTILLSIQALLGAPNADDPLAEEVAKHWRENPAAAIAQAKAETQLYASPEAAGRNP</sequence>
<dbReference type="Gene3D" id="3.10.110.10">
    <property type="entry name" value="Ubiquitin Conjugating Enzyme"/>
    <property type="match status" value="2"/>
</dbReference>
<proteinExistence type="predicted"/>
<accession>A0A8A1M5X3</accession>
<dbReference type="AlphaFoldDB" id="A0A8A1M5X3"/>
<gene>
    <name evidence="3" type="ORF">I7I51_09023</name>
</gene>
<dbReference type="PANTHER" id="PTHR24067">
    <property type="entry name" value="UBIQUITIN-CONJUGATING ENZYME E2"/>
    <property type="match status" value="1"/>
</dbReference>
<dbReference type="EMBL" id="CP069109">
    <property type="protein sequence ID" value="QSS59587.1"/>
    <property type="molecule type" value="Genomic_DNA"/>
</dbReference>
<dbReference type="InterPro" id="IPR050113">
    <property type="entry name" value="Ub_conjugating_enzyme"/>
</dbReference>
<dbReference type="InterPro" id="IPR000608">
    <property type="entry name" value="UBC"/>
</dbReference>
<reference evidence="3" key="1">
    <citation type="submission" date="2021-01" db="EMBL/GenBank/DDBJ databases">
        <title>Chromosome-level genome assembly of a human fungal pathogen reveals clustering of transcriptionally co-regulated genes.</title>
        <authorList>
            <person name="Voorhies M."/>
            <person name="Cohen S."/>
            <person name="Shea T.P."/>
            <person name="Petrus S."/>
            <person name="Munoz J.F."/>
            <person name="Poplawski S."/>
            <person name="Goldman W.E."/>
            <person name="Michael T."/>
            <person name="Cuomo C.A."/>
            <person name="Sil A."/>
            <person name="Beyhan S."/>
        </authorList>
    </citation>
    <scope>NUCLEOTIDE SEQUENCE</scope>
    <source>
        <strain evidence="3">WU24</strain>
    </source>
</reference>
<dbReference type="Pfam" id="PF00179">
    <property type="entry name" value="UQ_con"/>
    <property type="match status" value="1"/>
</dbReference>
<evidence type="ECO:0000313" key="4">
    <source>
        <dbReference type="Proteomes" id="UP000663671"/>
    </source>
</evidence>
<dbReference type="OrthoDB" id="7851174at2759"/>